<dbReference type="Proteomes" id="UP000271031">
    <property type="component" value="Unassembled WGS sequence"/>
</dbReference>
<dbReference type="InterPro" id="IPR009776">
    <property type="entry name" value="Spore_0_M"/>
</dbReference>
<dbReference type="EMBL" id="RHHQ01000003">
    <property type="protein sequence ID" value="RNB92261.1"/>
    <property type="molecule type" value="Genomic_DNA"/>
</dbReference>
<accession>A0A3M8DYF6</accession>
<dbReference type="Pfam" id="PF07070">
    <property type="entry name" value="Spo0M"/>
    <property type="match status" value="1"/>
</dbReference>
<proteinExistence type="predicted"/>
<feature type="region of interest" description="Disordered" evidence="1">
    <location>
        <begin position="305"/>
        <end position="335"/>
    </location>
</feature>
<protein>
    <submittedName>
        <fullName evidence="2">SpoOM family protein</fullName>
    </submittedName>
</protein>
<dbReference type="RefSeq" id="WP_122915967.1">
    <property type="nucleotide sequence ID" value="NZ_RHHQ01000003.1"/>
</dbReference>
<dbReference type="AlphaFoldDB" id="A0A3M8DYF6"/>
<name>A0A3M8DYF6_9BACL</name>
<dbReference type="PANTHER" id="PTHR40053:SF1">
    <property type="entry name" value="SPORULATION-CONTROL PROTEIN SPO0M"/>
    <property type="match status" value="1"/>
</dbReference>
<evidence type="ECO:0000313" key="2">
    <source>
        <dbReference type="EMBL" id="RNB92261.1"/>
    </source>
</evidence>
<gene>
    <name evidence="2" type="ORF">EDM56_00740</name>
</gene>
<keyword evidence="3" id="KW-1185">Reference proteome</keyword>
<reference evidence="2 3" key="1">
    <citation type="submission" date="2018-10" db="EMBL/GenBank/DDBJ databases">
        <title>Phylogenomics of Brevibacillus.</title>
        <authorList>
            <person name="Dunlap C."/>
        </authorList>
    </citation>
    <scope>NUCLEOTIDE SEQUENCE [LARGE SCALE GENOMIC DNA]</scope>
    <source>
        <strain evidence="2 3">JCM 15716</strain>
    </source>
</reference>
<evidence type="ECO:0000256" key="1">
    <source>
        <dbReference type="SAM" id="MobiDB-lite"/>
    </source>
</evidence>
<organism evidence="2 3">
    <name type="scientific">Brevibacillus fluminis</name>
    <dbReference type="NCBI Taxonomy" id="511487"/>
    <lineage>
        <taxon>Bacteria</taxon>
        <taxon>Bacillati</taxon>
        <taxon>Bacillota</taxon>
        <taxon>Bacilli</taxon>
        <taxon>Bacillales</taxon>
        <taxon>Paenibacillaceae</taxon>
        <taxon>Brevibacillus</taxon>
    </lineage>
</organism>
<comment type="caution">
    <text evidence="2">The sequence shown here is derived from an EMBL/GenBank/DDBJ whole genome shotgun (WGS) entry which is preliminary data.</text>
</comment>
<feature type="compositionally biased region" description="Gly residues" evidence="1">
    <location>
        <begin position="319"/>
        <end position="329"/>
    </location>
</feature>
<feature type="compositionally biased region" description="Acidic residues" evidence="1">
    <location>
        <begin position="308"/>
        <end position="318"/>
    </location>
</feature>
<sequence length="335" mass="36764">MFKKIMAKFGIGAATVDLRLDREAFRLGETITGMIHIEGGAVEQRISQLSVALVLKANVKGSVVTRVVATIPVLQHFIVQPKPSTQEVPFYYELPKELAISTPAIGYHLQTVLDVELAVDPTDLDRVTVLPTADVQQVFYAFEQLELRQKASSGKLTRFGQEFSFFPGRPFSVPLQEIGVTFSEAVEGLRLLLELDVAQAGLFRREREHRAEIVIPRELLQEDTLPQLIDFLSDKLEQYLQNPESIPYVSYPRYGDRYDHSPSSFGIGEMMGGMAVGLLGGMLLNELIDDASEIAGDSLFGDDTGIFSDDDTSADDGGSDGGDFGGSDDFGGFDE</sequence>
<dbReference type="OrthoDB" id="2351239at2"/>
<evidence type="ECO:0000313" key="3">
    <source>
        <dbReference type="Proteomes" id="UP000271031"/>
    </source>
</evidence>
<dbReference type="PANTHER" id="PTHR40053">
    <property type="entry name" value="SPORULATION-CONTROL PROTEIN SPO0M"/>
    <property type="match status" value="1"/>
</dbReference>